<keyword evidence="2" id="KW-1185">Reference proteome</keyword>
<dbReference type="Proteomes" id="UP000555103">
    <property type="component" value="Unassembled WGS sequence"/>
</dbReference>
<reference evidence="1 2" key="1">
    <citation type="submission" date="2020-08" db="EMBL/GenBank/DDBJ databases">
        <title>Genomic Encyclopedia of Type Strains, Phase IV (KMG-IV): sequencing the most valuable type-strain genomes for metagenomic binning, comparative biology and taxonomic classification.</title>
        <authorList>
            <person name="Goeker M."/>
        </authorList>
    </citation>
    <scope>NUCLEOTIDE SEQUENCE [LARGE SCALE GENOMIC DNA]</scope>
    <source>
        <strain evidence="1 2">DSM 104969</strain>
    </source>
</reference>
<evidence type="ECO:0000313" key="1">
    <source>
        <dbReference type="EMBL" id="MBB4035006.1"/>
    </source>
</evidence>
<sequence>MTKTYTIETTRETKTEACYSFNMQDDDVKYNSAYNEILRIFREAFSLVDMSVILKKK</sequence>
<proteinExistence type="predicted"/>
<evidence type="ECO:0000313" key="2">
    <source>
        <dbReference type="Proteomes" id="UP000555103"/>
    </source>
</evidence>
<comment type="caution">
    <text evidence="1">The sequence shown here is derived from an EMBL/GenBank/DDBJ whole genome shotgun (WGS) entry which is preliminary data.</text>
</comment>
<gene>
    <name evidence="1" type="ORF">GGR21_000893</name>
</gene>
<name>A0A840CI76_9BACT</name>
<accession>A0A840CI76</accession>
<dbReference type="RefSeq" id="WP_183305930.1">
    <property type="nucleotide sequence ID" value="NZ_JACIEP010000002.1"/>
</dbReference>
<organism evidence="1 2">
    <name type="scientific">Dysgonomonas hofstadii</name>
    <dbReference type="NCBI Taxonomy" id="637886"/>
    <lineage>
        <taxon>Bacteria</taxon>
        <taxon>Pseudomonadati</taxon>
        <taxon>Bacteroidota</taxon>
        <taxon>Bacteroidia</taxon>
        <taxon>Bacteroidales</taxon>
        <taxon>Dysgonomonadaceae</taxon>
        <taxon>Dysgonomonas</taxon>
    </lineage>
</organism>
<protein>
    <submittedName>
        <fullName evidence="1">Uncharacterized protein</fullName>
    </submittedName>
</protein>
<dbReference type="AlphaFoldDB" id="A0A840CI76"/>
<dbReference type="EMBL" id="JACIEP010000002">
    <property type="protein sequence ID" value="MBB4035006.1"/>
    <property type="molecule type" value="Genomic_DNA"/>
</dbReference>